<evidence type="ECO:0000256" key="5">
    <source>
        <dbReference type="ARBA" id="ARBA00022825"/>
    </source>
</evidence>
<evidence type="ECO:0000313" key="7">
    <source>
        <dbReference type="EMBL" id="CAI9784340.1"/>
    </source>
</evidence>
<evidence type="ECO:0000256" key="4">
    <source>
        <dbReference type="ARBA" id="ARBA00022801"/>
    </source>
</evidence>
<keyword evidence="8" id="KW-1185">Reference proteome</keyword>
<keyword evidence="3" id="KW-0732">Signal</keyword>
<organism evidence="7 8">
    <name type="scientific">Fraxinus pennsylvanica</name>
    <dbReference type="NCBI Taxonomy" id="56036"/>
    <lineage>
        <taxon>Eukaryota</taxon>
        <taxon>Viridiplantae</taxon>
        <taxon>Streptophyta</taxon>
        <taxon>Embryophyta</taxon>
        <taxon>Tracheophyta</taxon>
        <taxon>Spermatophyta</taxon>
        <taxon>Magnoliopsida</taxon>
        <taxon>eudicotyledons</taxon>
        <taxon>Gunneridae</taxon>
        <taxon>Pentapetalae</taxon>
        <taxon>asterids</taxon>
        <taxon>lamiids</taxon>
        <taxon>Lamiales</taxon>
        <taxon>Oleaceae</taxon>
        <taxon>Oleeae</taxon>
        <taxon>Fraxinus</taxon>
    </lineage>
</organism>
<feature type="domain" description="Peptidase S8/S53" evidence="6">
    <location>
        <begin position="60"/>
        <end position="132"/>
    </location>
</feature>
<dbReference type="SUPFAM" id="SSF52743">
    <property type="entry name" value="Subtilisin-like"/>
    <property type="match status" value="1"/>
</dbReference>
<dbReference type="EMBL" id="OU503055">
    <property type="protein sequence ID" value="CAI9784340.1"/>
    <property type="molecule type" value="Genomic_DNA"/>
</dbReference>
<evidence type="ECO:0000256" key="3">
    <source>
        <dbReference type="ARBA" id="ARBA00022729"/>
    </source>
</evidence>
<reference evidence="7" key="1">
    <citation type="submission" date="2023-05" db="EMBL/GenBank/DDBJ databases">
        <authorList>
            <person name="Huff M."/>
        </authorList>
    </citation>
    <scope>NUCLEOTIDE SEQUENCE</scope>
</reference>
<evidence type="ECO:0000313" key="8">
    <source>
        <dbReference type="Proteomes" id="UP000834106"/>
    </source>
</evidence>
<dbReference type="InterPro" id="IPR036852">
    <property type="entry name" value="Peptidase_S8/S53_dom_sf"/>
</dbReference>
<evidence type="ECO:0000259" key="6">
    <source>
        <dbReference type="Pfam" id="PF00082"/>
    </source>
</evidence>
<gene>
    <name evidence="7" type="ORF">FPE_LOCUS31770</name>
</gene>
<dbReference type="AlphaFoldDB" id="A0AAD2AA14"/>
<dbReference type="InterPro" id="IPR045051">
    <property type="entry name" value="SBT"/>
</dbReference>
<keyword evidence="5" id="KW-0720">Serine protease</keyword>
<evidence type="ECO:0000256" key="2">
    <source>
        <dbReference type="ARBA" id="ARBA00022670"/>
    </source>
</evidence>
<sequence length="187" mass="20335">MVLANNVLYGNEILADSHVILAAHQFNEVRKHDKSPTAYITPATTQLGMKQTPFMAAFSSKDITAPGVSVTAAYTKAQGPTNQDFDSRHILFNSVSGTSMSCPRISGVVGLLKTLHPIWIQAAIKSAIMSSASIRRPTGISVCIKLDTLKFKEIGEEKTFILTFKARKSNAAGYYVFGQLTWSVGKH</sequence>
<dbReference type="Gene3D" id="3.40.50.200">
    <property type="entry name" value="Peptidase S8/S53 domain"/>
    <property type="match status" value="1"/>
</dbReference>
<name>A0AAD2AA14_9LAMI</name>
<evidence type="ECO:0000256" key="1">
    <source>
        <dbReference type="ARBA" id="ARBA00011073"/>
    </source>
</evidence>
<dbReference type="PROSITE" id="PS00138">
    <property type="entry name" value="SUBTILASE_SER"/>
    <property type="match status" value="1"/>
</dbReference>
<proteinExistence type="inferred from homology"/>
<dbReference type="InterPro" id="IPR023828">
    <property type="entry name" value="Peptidase_S8_Ser-AS"/>
</dbReference>
<dbReference type="Pfam" id="PF00082">
    <property type="entry name" value="Peptidase_S8"/>
    <property type="match status" value="1"/>
</dbReference>
<comment type="similarity">
    <text evidence="1">Belongs to the peptidase S8 family.</text>
</comment>
<protein>
    <recommendedName>
        <fullName evidence="6">Peptidase S8/S53 domain-containing protein</fullName>
    </recommendedName>
</protein>
<keyword evidence="2" id="KW-0645">Protease</keyword>
<dbReference type="InterPro" id="IPR000209">
    <property type="entry name" value="Peptidase_S8/S53_dom"/>
</dbReference>
<dbReference type="Proteomes" id="UP000834106">
    <property type="component" value="Chromosome 20"/>
</dbReference>
<keyword evidence="4" id="KW-0378">Hydrolase</keyword>
<accession>A0AAD2AA14</accession>
<dbReference type="GO" id="GO:0006508">
    <property type="term" value="P:proteolysis"/>
    <property type="evidence" value="ECO:0007669"/>
    <property type="project" value="UniProtKB-KW"/>
</dbReference>
<dbReference type="GO" id="GO:0004252">
    <property type="term" value="F:serine-type endopeptidase activity"/>
    <property type="evidence" value="ECO:0007669"/>
    <property type="project" value="InterPro"/>
</dbReference>
<dbReference type="PANTHER" id="PTHR10795">
    <property type="entry name" value="PROPROTEIN CONVERTASE SUBTILISIN/KEXIN"/>
    <property type="match status" value="1"/>
</dbReference>